<dbReference type="Pfam" id="PF10986">
    <property type="entry name" value="ZrgA"/>
    <property type="match status" value="1"/>
</dbReference>
<accession>A0ABY4S0Q9</accession>
<feature type="chain" id="PRO_5047429550" evidence="1">
    <location>
        <begin position="28"/>
        <end position="181"/>
    </location>
</feature>
<name>A0ABY4S0Q9_AQUTE</name>
<dbReference type="RefSeq" id="WP_250194304.1">
    <property type="nucleotide sequence ID" value="NZ_CP097635.1"/>
</dbReference>
<organism evidence="2 3">
    <name type="scientific">Aquincola tertiaricarbonis</name>
    <dbReference type="NCBI Taxonomy" id="391953"/>
    <lineage>
        <taxon>Bacteria</taxon>
        <taxon>Pseudomonadati</taxon>
        <taxon>Pseudomonadota</taxon>
        <taxon>Betaproteobacteria</taxon>
        <taxon>Burkholderiales</taxon>
        <taxon>Sphaerotilaceae</taxon>
        <taxon>Aquincola</taxon>
    </lineage>
</organism>
<sequence length="181" mass="18889">MKKSLRTSLAALAALAAAVMLPTLALAQTHAAHEHGKVAVDIAVEREQLTIGIDTPLDNLLGFERAPRSAAEKQAADAAVARLRAADGWLRIDPQAGCQLQAVTLESGALGLGGAPAEGEHADLEGSVTYRCTDATRAAWIDVGLADAFKRVKVLQVQVAGPQGQAKQTLSGKNRRVVLAK</sequence>
<reference evidence="2" key="1">
    <citation type="submission" date="2022-05" db="EMBL/GenBank/DDBJ databases">
        <title>An RpoN-dependent PEP-CTERM gene is involved in floc formation of an Aquincola tertiaricarbonis strain.</title>
        <authorList>
            <person name="Qiu D."/>
            <person name="Xia M."/>
        </authorList>
    </citation>
    <scope>NUCLEOTIDE SEQUENCE</scope>
    <source>
        <strain evidence="2">RN12</strain>
    </source>
</reference>
<dbReference type="EMBL" id="CP097635">
    <property type="protein sequence ID" value="URI06039.1"/>
    <property type="molecule type" value="Genomic_DNA"/>
</dbReference>
<feature type="signal peptide" evidence="1">
    <location>
        <begin position="1"/>
        <end position="27"/>
    </location>
</feature>
<protein>
    <submittedName>
        <fullName evidence="2">DUF2796 domain-containing protein</fullName>
    </submittedName>
</protein>
<proteinExistence type="predicted"/>
<evidence type="ECO:0000256" key="1">
    <source>
        <dbReference type="SAM" id="SignalP"/>
    </source>
</evidence>
<dbReference type="Proteomes" id="UP001056201">
    <property type="component" value="Chromosome 1"/>
</dbReference>
<evidence type="ECO:0000313" key="3">
    <source>
        <dbReference type="Proteomes" id="UP001056201"/>
    </source>
</evidence>
<keyword evidence="1" id="KW-0732">Signal</keyword>
<keyword evidence="3" id="KW-1185">Reference proteome</keyword>
<dbReference type="InterPro" id="IPR021253">
    <property type="entry name" value="ZrgA-like"/>
</dbReference>
<evidence type="ECO:0000313" key="2">
    <source>
        <dbReference type="EMBL" id="URI06039.1"/>
    </source>
</evidence>
<gene>
    <name evidence="2" type="ORF">MW290_08840</name>
</gene>